<evidence type="ECO:0000256" key="4">
    <source>
        <dbReference type="ARBA" id="ARBA00023002"/>
    </source>
</evidence>
<accession>A0A8J7YTJ7</accession>
<dbReference type="InterPro" id="IPR020581">
    <property type="entry name" value="GDC_P"/>
</dbReference>
<dbReference type="FunFam" id="3.40.640.10:FF:000224">
    <property type="entry name" value="Probable glycine dehydrogenase (decarboxylating) subunit 2"/>
    <property type="match status" value="1"/>
</dbReference>
<comment type="cofactor">
    <cofactor evidence="1">
        <name>pyridoxal 5'-phosphate</name>
        <dbReference type="ChEBI" id="CHEBI:597326"/>
    </cofactor>
</comment>
<dbReference type="Pfam" id="PF02347">
    <property type="entry name" value="GDC-P"/>
    <property type="match status" value="1"/>
</dbReference>
<name>A0A8J7YTJ7_9ARCH</name>
<dbReference type="PANTHER" id="PTHR11773">
    <property type="entry name" value="GLYCINE DEHYDROGENASE, DECARBOXYLATING"/>
    <property type="match status" value="1"/>
</dbReference>
<evidence type="ECO:0000313" key="10">
    <source>
        <dbReference type="Proteomes" id="UP000750197"/>
    </source>
</evidence>
<feature type="domain" description="Glycine dehydrogenase C-terminal" evidence="7">
    <location>
        <begin position="349"/>
        <end position="454"/>
    </location>
</feature>
<organism evidence="9 10">
    <name type="scientific">Candidatus Sysuiplasma superficiale</name>
    <dbReference type="NCBI Taxonomy" id="2823368"/>
    <lineage>
        <taxon>Archaea</taxon>
        <taxon>Methanobacteriati</taxon>
        <taxon>Thermoplasmatota</taxon>
        <taxon>Thermoplasmata</taxon>
        <taxon>Candidatus Sysuiplasmatales</taxon>
        <taxon>Candidatus Sysuiplasmataceae</taxon>
        <taxon>Candidatus Sysuiplasma</taxon>
    </lineage>
</organism>
<protein>
    <recommendedName>
        <fullName evidence="2">glycine dehydrogenase (aminomethyl-transferring)</fullName>
        <ecNumber evidence="2">1.4.4.2</ecNumber>
    </recommendedName>
</protein>
<dbReference type="InterPro" id="IPR015424">
    <property type="entry name" value="PyrdxlP-dep_Trfase"/>
</dbReference>
<feature type="domain" description="Glycine cleavage system P-protein N-terminal" evidence="6">
    <location>
        <begin position="49"/>
        <end position="300"/>
    </location>
</feature>
<reference evidence="9" key="1">
    <citation type="submission" date="2021-05" db="EMBL/GenBank/DDBJ databases">
        <title>Genomic insights into ecological role and evolution of a novel Thermoplasmata order Candidatus Sysuiplasmatales.</title>
        <authorList>
            <person name="Yuan Y."/>
        </authorList>
    </citation>
    <scope>NUCLEOTIDE SEQUENCE</scope>
    <source>
        <strain evidence="9">TUT19-bin139</strain>
        <strain evidence="8">YP2-bin.285</strain>
    </source>
</reference>
<dbReference type="EC" id="1.4.4.2" evidence="2"/>
<sequence>MTFSQAQWEEPLLVEIDSPAVFGFDRKVPHAEPLDKGRLNRKKICIPSVSERDLMRHYVNLSQMNFSVDNGPHLLGSCTMKYNPKLSETLASSSKVTRLHPLQPEETVQGSLRVMYELERLLAKISGMDEVSLQPAGGAQGEFAGMLITRAYFSSRGEKRRRVLVPDSAHGTNPASAAMAGFEVVELPSRDGMIDVDLLRSAVTDDVAALMLTNPNTLGLFEERVEEVASILHGRGALLYYDGANMNAIVGKTTPGLMGFDIVHFNLHKTFATPHGGGGPGAGPIGVKSFLARFLPVPRIVKDGDTYRFDYDRPESIGKLHSFYGNFGILLRAYIYILLNGGDGLRRNSEQAVLNANYLMRKISNAYEIPYKTLKKHEFVASASSLKSEKGITALDIAKRMMDYGVHPPTIYFPLIVPESLMIEPTENLSMQSLDMVASVFNRIAAEDEKILKESPHSTLRRRINEVKAARDMVFNWRELSDNGGVPR</sequence>
<dbReference type="Proteomes" id="UP000716004">
    <property type="component" value="Unassembled WGS sequence"/>
</dbReference>
<keyword evidence="4 9" id="KW-0560">Oxidoreductase</keyword>
<dbReference type="GO" id="GO:0030170">
    <property type="term" value="F:pyridoxal phosphate binding"/>
    <property type="evidence" value="ECO:0007669"/>
    <property type="project" value="TreeGrafter"/>
</dbReference>
<dbReference type="InterPro" id="IPR049316">
    <property type="entry name" value="GDC-P_C"/>
</dbReference>
<evidence type="ECO:0000256" key="3">
    <source>
        <dbReference type="ARBA" id="ARBA00022898"/>
    </source>
</evidence>
<evidence type="ECO:0000256" key="1">
    <source>
        <dbReference type="ARBA" id="ARBA00001933"/>
    </source>
</evidence>
<dbReference type="InterPro" id="IPR015421">
    <property type="entry name" value="PyrdxlP-dep_Trfase_major"/>
</dbReference>
<dbReference type="GO" id="GO:0005829">
    <property type="term" value="C:cytosol"/>
    <property type="evidence" value="ECO:0007669"/>
    <property type="project" value="TreeGrafter"/>
</dbReference>
<evidence type="ECO:0000259" key="7">
    <source>
        <dbReference type="Pfam" id="PF21478"/>
    </source>
</evidence>
<keyword evidence="3" id="KW-0663">Pyridoxal phosphate</keyword>
<dbReference type="Gene3D" id="6.20.440.10">
    <property type="match status" value="1"/>
</dbReference>
<dbReference type="GO" id="GO:0016594">
    <property type="term" value="F:glycine binding"/>
    <property type="evidence" value="ECO:0007669"/>
    <property type="project" value="TreeGrafter"/>
</dbReference>
<dbReference type="EMBL" id="JAHEAC010000058">
    <property type="protein sequence ID" value="MBX8644384.1"/>
    <property type="molecule type" value="Genomic_DNA"/>
</dbReference>
<dbReference type="EMBL" id="JAGVSJ010000035">
    <property type="protein sequence ID" value="MBX8632556.1"/>
    <property type="molecule type" value="Genomic_DNA"/>
</dbReference>
<dbReference type="NCBIfam" id="NF003346">
    <property type="entry name" value="PRK04366.1"/>
    <property type="match status" value="1"/>
</dbReference>
<dbReference type="Pfam" id="PF21478">
    <property type="entry name" value="GcvP2_C"/>
    <property type="match status" value="1"/>
</dbReference>
<dbReference type="InterPro" id="IPR015422">
    <property type="entry name" value="PyrdxlP-dep_Trfase_small"/>
</dbReference>
<dbReference type="SUPFAM" id="SSF53383">
    <property type="entry name" value="PLP-dependent transferases"/>
    <property type="match status" value="1"/>
</dbReference>
<dbReference type="Gene3D" id="3.90.1150.10">
    <property type="entry name" value="Aspartate Aminotransferase, domain 1"/>
    <property type="match status" value="1"/>
</dbReference>
<proteinExistence type="predicted"/>
<dbReference type="GO" id="GO:0004375">
    <property type="term" value="F:glycine dehydrogenase (decarboxylating) activity"/>
    <property type="evidence" value="ECO:0007669"/>
    <property type="project" value="UniProtKB-EC"/>
</dbReference>
<dbReference type="PANTHER" id="PTHR11773:SF1">
    <property type="entry name" value="GLYCINE DEHYDROGENASE (DECARBOXYLATING), MITOCHONDRIAL"/>
    <property type="match status" value="1"/>
</dbReference>
<dbReference type="Gene3D" id="3.40.640.10">
    <property type="entry name" value="Type I PLP-dependent aspartate aminotransferase-like (Major domain)"/>
    <property type="match status" value="1"/>
</dbReference>
<evidence type="ECO:0000256" key="5">
    <source>
        <dbReference type="ARBA" id="ARBA00049026"/>
    </source>
</evidence>
<dbReference type="InterPro" id="IPR049315">
    <property type="entry name" value="GDC-P_N"/>
</dbReference>
<dbReference type="GO" id="GO:0019464">
    <property type="term" value="P:glycine decarboxylation via glycine cleavage system"/>
    <property type="evidence" value="ECO:0007669"/>
    <property type="project" value="TreeGrafter"/>
</dbReference>
<comment type="caution">
    <text evidence="9">The sequence shown here is derived from an EMBL/GenBank/DDBJ whole genome shotgun (WGS) entry which is preliminary data.</text>
</comment>
<gene>
    <name evidence="9" type="primary">gcvPB</name>
    <name evidence="8" type="ORF">J9259_08610</name>
    <name evidence="9" type="ORF">KIY12_06665</name>
</gene>
<evidence type="ECO:0000313" key="8">
    <source>
        <dbReference type="EMBL" id="MBX8632556.1"/>
    </source>
</evidence>
<evidence type="ECO:0000259" key="6">
    <source>
        <dbReference type="Pfam" id="PF02347"/>
    </source>
</evidence>
<dbReference type="GO" id="GO:0005960">
    <property type="term" value="C:glycine cleavage complex"/>
    <property type="evidence" value="ECO:0007669"/>
    <property type="project" value="TreeGrafter"/>
</dbReference>
<evidence type="ECO:0000313" key="9">
    <source>
        <dbReference type="EMBL" id="MBX8644384.1"/>
    </source>
</evidence>
<dbReference type="Proteomes" id="UP000750197">
    <property type="component" value="Unassembled WGS sequence"/>
</dbReference>
<comment type="catalytic activity">
    <reaction evidence="5">
        <text>N(6)-[(R)-lipoyl]-L-lysyl-[glycine-cleavage complex H protein] + glycine + H(+) = N(6)-[(R)-S(8)-aminomethyldihydrolipoyl]-L-lysyl-[glycine-cleavage complex H protein] + CO2</text>
        <dbReference type="Rhea" id="RHEA:24304"/>
        <dbReference type="Rhea" id="RHEA-COMP:10494"/>
        <dbReference type="Rhea" id="RHEA-COMP:10495"/>
        <dbReference type="ChEBI" id="CHEBI:15378"/>
        <dbReference type="ChEBI" id="CHEBI:16526"/>
        <dbReference type="ChEBI" id="CHEBI:57305"/>
        <dbReference type="ChEBI" id="CHEBI:83099"/>
        <dbReference type="ChEBI" id="CHEBI:83143"/>
        <dbReference type="EC" id="1.4.4.2"/>
    </reaction>
</comment>
<dbReference type="AlphaFoldDB" id="A0A8J7YTJ7"/>
<evidence type="ECO:0000256" key="2">
    <source>
        <dbReference type="ARBA" id="ARBA00012134"/>
    </source>
</evidence>